<evidence type="ECO:0000256" key="4">
    <source>
        <dbReference type="ARBA" id="ARBA00023136"/>
    </source>
</evidence>
<feature type="compositionally biased region" description="Polar residues" evidence="5">
    <location>
        <begin position="398"/>
        <end position="409"/>
    </location>
</feature>
<dbReference type="GO" id="GO:0016020">
    <property type="term" value="C:membrane"/>
    <property type="evidence" value="ECO:0007669"/>
    <property type="project" value="UniProtKB-SubCell"/>
</dbReference>
<dbReference type="InterPro" id="IPR045863">
    <property type="entry name" value="CorA_TM1_TM2"/>
</dbReference>
<dbReference type="Gene3D" id="1.20.58.340">
    <property type="entry name" value="Magnesium transport protein CorA, transmembrane region"/>
    <property type="match status" value="1"/>
</dbReference>
<feature type="region of interest" description="Disordered" evidence="5">
    <location>
        <begin position="382"/>
        <end position="443"/>
    </location>
</feature>
<feature type="region of interest" description="Disordered" evidence="5">
    <location>
        <begin position="65"/>
        <end position="93"/>
    </location>
</feature>
<dbReference type="EMBL" id="JAFEKC020000009">
    <property type="protein sequence ID" value="KAK0512879.1"/>
    <property type="molecule type" value="Genomic_DNA"/>
</dbReference>
<feature type="compositionally biased region" description="Polar residues" evidence="5">
    <location>
        <begin position="419"/>
        <end position="434"/>
    </location>
</feature>
<feature type="transmembrane region" description="Helical" evidence="6">
    <location>
        <begin position="831"/>
        <end position="853"/>
    </location>
</feature>
<keyword evidence="8" id="KW-1185">Reference proteome</keyword>
<dbReference type="AlphaFoldDB" id="A0AA39V5R5"/>
<name>A0AA39V5R5_9LECA</name>
<evidence type="ECO:0000256" key="1">
    <source>
        <dbReference type="ARBA" id="ARBA00004141"/>
    </source>
</evidence>
<feature type="transmembrane region" description="Helical" evidence="6">
    <location>
        <begin position="767"/>
        <end position="790"/>
    </location>
</feature>
<keyword evidence="3 6" id="KW-1133">Transmembrane helix</keyword>
<accession>A0AA39V5R5</accession>
<evidence type="ECO:0000256" key="6">
    <source>
        <dbReference type="SAM" id="Phobius"/>
    </source>
</evidence>
<evidence type="ECO:0000256" key="3">
    <source>
        <dbReference type="ARBA" id="ARBA00022989"/>
    </source>
</evidence>
<protein>
    <submittedName>
        <fullName evidence="7">Uncharacterized protein</fullName>
    </submittedName>
</protein>
<evidence type="ECO:0000256" key="2">
    <source>
        <dbReference type="ARBA" id="ARBA00022692"/>
    </source>
</evidence>
<comment type="subcellular location">
    <subcellularLocation>
        <location evidence="1">Membrane</location>
        <topology evidence="1">Multi-pass membrane protein</topology>
    </subcellularLocation>
</comment>
<evidence type="ECO:0000313" key="8">
    <source>
        <dbReference type="Proteomes" id="UP001166286"/>
    </source>
</evidence>
<keyword evidence="4 6" id="KW-0472">Membrane</keyword>
<organism evidence="7 8">
    <name type="scientific">Cladonia borealis</name>
    <dbReference type="NCBI Taxonomy" id="184061"/>
    <lineage>
        <taxon>Eukaryota</taxon>
        <taxon>Fungi</taxon>
        <taxon>Dikarya</taxon>
        <taxon>Ascomycota</taxon>
        <taxon>Pezizomycotina</taxon>
        <taxon>Lecanoromycetes</taxon>
        <taxon>OSLEUM clade</taxon>
        <taxon>Lecanoromycetidae</taxon>
        <taxon>Lecanorales</taxon>
        <taxon>Lecanorineae</taxon>
        <taxon>Cladoniaceae</taxon>
        <taxon>Cladonia</taxon>
    </lineage>
</organism>
<reference evidence="7" key="1">
    <citation type="submission" date="2023-03" db="EMBL/GenBank/DDBJ databases">
        <title>Complete genome of Cladonia borealis.</title>
        <authorList>
            <person name="Park H."/>
        </authorList>
    </citation>
    <scope>NUCLEOTIDE SEQUENCE</scope>
    <source>
        <strain evidence="7">ANT050790</strain>
    </source>
</reference>
<feature type="transmembrane region" description="Helical" evidence="6">
    <location>
        <begin position="859"/>
        <end position="881"/>
    </location>
</feature>
<feature type="region of interest" description="Disordered" evidence="5">
    <location>
        <begin position="1"/>
        <end position="34"/>
    </location>
</feature>
<dbReference type="Proteomes" id="UP001166286">
    <property type="component" value="Unassembled WGS sequence"/>
</dbReference>
<evidence type="ECO:0000313" key="7">
    <source>
        <dbReference type="EMBL" id="KAK0512879.1"/>
    </source>
</evidence>
<comment type="caution">
    <text evidence="7">The sequence shown here is derived from an EMBL/GenBank/DDBJ whole genome shotgun (WGS) entry which is preliminary data.</text>
</comment>
<keyword evidence="2 6" id="KW-0812">Transmembrane</keyword>
<proteinExistence type="predicted"/>
<dbReference type="SUPFAM" id="SSF144083">
    <property type="entry name" value="Magnesium transport protein CorA, transmembrane region"/>
    <property type="match status" value="1"/>
</dbReference>
<gene>
    <name evidence="7" type="ORF">JMJ35_004896</name>
</gene>
<sequence length="895" mass="99660">MEDVLVSGALRAPDDGGLVSTASADNRGEDTHRIGQRTSLEALVNVPFSAYVPLSNDPCAISTAIPDSIDGQSLGEPEEPEEPEEPRPSSAVAEAKPYARATRSLRKHLPHLNNVLKLSRRKQIKVECYDYSNGALSSCRTFGDDLSTDENVSLYQVLKSYPSEDVQLRLIIAEDLSTELIECLGSSLSVSPEAFEEHLLNGGWRNGKYDDPKSDTWITHDMVKNYTTLRWYRPVKRKLQRPYSASDWENILHPERRSMAWTEAVPNDAGKPYGVRHKMEPLTNIIRRDWSLKTNAEAHVAVGDLAAWEERATIWSRQKGSQSIVVLLLDPLPILQDRMSGAGEALQKLAVSTHIDPTLPSQNQDRVADSDHPAQPILQKRMSGAEKPTQRLAVPAHTDQTPPSQNQDSAVDGDHPAQESLNSLPEAQIRSPTSIKPREQFGSRSSNLQAWLAAKLRSWIPLFDQSKIVGEDADQSGDPETGQGTKRRGMREGIDCDPRSRRGMAKFLARLTGDTRKKSEGVDGAKEPDTLAKPVVSKWLRLKPLARCMFEGIIPRGPVVDYDSIMSTLNIELIAEHMDNDRSTAKSLALWIQHDDRQHNGPGHGGPLGSLFAIAQRDTLNVLHLMDLALKEIGEQILDDTLIQQRVIHWRHLLERFDTELLQLEDSLRRFAKFIETLKLPNSNGGTNSGTAHLLEDCITQMSTVGRRTKKSYTSLMANMSIVESKRGIAEAESVTKLTELAFFFIPLTFSASVFSMQVKELNASTVSLSTFFILAIIITTCSYGLRLFIRSASVIRFRLRYMAKIRADTGLPPGASIPTTSFLIWVWYRIGFLTAVIALILALLVVPLAFLWTRDMNHGYQAVITILELLIISGFAYSVAKSSSYTRARGLRFD</sequence>
<feature type="region of interest" description="Disordered" evidence="5">
    <location>
        <begin position="470"/>
        <end position="498"/>
    </location>
</feature>
<evidence type="ECO:0000256" key="5">
    <source>
        <dbReference type="SAM" id="MobiDB-lite"/>
    </source>
</evidence>